<protein>
    <submittedName>
        <fullName evidence="1">Transcriptional regulator</fullName>
    </submittedName>
</protein>
<gene>
    <name evidence="1" type="ORF">MUN88_17225</name>
</gene>
<keyword evidence="2" id="KW-1185">Reference proteome</keyword>
<dbReference type="EMBL" id="CP095072">
    <property type="protein sequence ID" value="UOQ47774.1"/>
    <property type="molecule type" value="Genomic_DNA"/>
</dbReference>
<dbReference type="NCBIfam" id="TIGR01636">
    <property type="entry name" value="phage_rinA"/>
    <property type="match status" value="1"/>
</dbReference>
<dbReference type="InterPro" id="IPR006523">
    <property type="entry name" value="RinA"/>
</dbReference>
<dbReference type="RefSeq" id="WP_244717248.1">
    <property type="nucleotide sequence ID" value="NZ_CP095072.1"/>
</dbReference>
<reference evidence="1 2" key="1">
    <citation type="submission" date="2022-04" db="EMBL/GenBank/DDBJ databases">
        <title>Gracilibacillus sp. isolated from saltern.</title>
        <authorList>
            <person name="Won M."/>
            <person name="Lee C.-M."/>
            <person name="Woen H.-Y."/>
            <person name="Kwon S.-W."/>
        </authorList>
    </citation>
    <scope>NUCLEOTIDE SEQUENCE [LARGE SCALE GENOMIC DNA]</scope>
    <source>
        <strain evidence="1 2">SSWR10-1</strain>
    </source>
</reference>
<organism evidence="1 2">
    <name type="scientific">Gracilibacillus caseinilyticus</name>
    <dbReference type="NCBI Taxonomy" id="2932256"/>
    <lineage>
        <taxon>Bacteria</taxon>
        <taxon>Bacillati</taxon>
        <taxon>Bacillota</taxon>
        <taxon>Bacilli</taxon>
        <taxon>Bacillales</taxon>
        <taxon>Bacillaceae</taxon>
        <taxon>Gracilibacillus</taxon>
    </lineage>
</organism>
<sequence>MQELQITKTTFKKVESEWFNYYKTLREIKLLEESILHPFDEDPADPTILKGVNSVRIPGNPTERTATRLTTHKQLNYLREIKNAIEMVFNSLPLEYKHFVRCKYWSYEKNHGFRLHKNVV</sequence>
<proteinExistence type="predicted"/>
<name>A0ABY4EVU2_9BACI</name>
<accession>A0ABY4EVU2</accession>
<dbReference type="Proteomes" id="UP000831782">
    <property type="component" value="Chromosome"/>
</dbReference>
<evidence type="ECO:0000313" key="1">
    <source>
        <dbReference type="EMBL" id="UOQ47774.1"/>
    </source>
</evidence>
<evidence type="ECO:0000313" key="2">
    <source>
        <dbReference type="Proteomes" id="UP000831782"/>
    </source>
</evidence>